<dbReference type="OrthoDB" id="5734927at2"/>
<dbReference type="Gene3D" id="2.30.40.10">
    <property type="entry name" value="Urease, subunit C, domain 1"/>
    <property type="match status" value="1"/>
</dbReference>
<organism evidence="3 4">
    <name type="scientific">Gammaproteobacteria bacterium LSUCC0057</name>
    <dbReference type="NCBI Taxonomy" id="2559237"/>
    <lineage>
        <taxon>Bacteria</taxon>
        <taxon>Pseudomonadati</taxon>
        <taxon>Pseudomonadota</taxon>
        <taxon>Gammaproteobacteria</taxon>
        <taxon>Cellvibrionales</taxon>
        <taxon>Porticoccaceae</taxon>
        <taxon>SAR92 clade</taxon>
    </lineage>
</organism>
<evidence type="ECO:0000259" key="2">
    <source>
        <dbReference type="Pfam" id="PF07969"/>
    </source>
</evidence>
<evidence type="ECO:0000313" key="3">
    <source>
        <dbReference type="EMBL" id="TFH67649.1"/>
    </source>
</evidence>
<proteinExistence type="predicted"/>
<dbReference type="PANTHER" id="PTHR22642:SF2">
    <property type="entry name" value="PROTEIN LONG AFTER FAR-RED 3"/>
    <property type="match status" value="1"/>
</dbReference>
<feature type="domain" description="Amidohydrolase 3" evidence="2">
    <location>
        <begin position="87"/>
        <end position="575"/>
    </location>
</feature>
<feature type="chain" id="PRO_5021287119" evidence="1">
    <location>
        <begin position="23"/>
        <end position="589"/>
    </location>
</feature>
<accession>A0A4Y8UIV6</accession>
<gene>
    <name evidence="3" type="ORF">E3W66_05170</name>
</gene>
<dbReference type="EMBL" id="SPIA01000002">
    <property type="protein sequence ID" value="TFH67649.1"/>
    <property type="molecule type" value="Genomic_DNA"/>
</dbReference>
<dbReference type="PANTHER" id="PTHR22642">
    <property type="entry name" value="IMIDAZOLONEPROPIONASE"/>
    <property type="match status" value="1"/>
</dbReference>
<keyword evidence="1" id="KW-0732">Signal</keyword>
<dbReference type="Gene3D" id="3.20.20.140">
    <property type="entry name" value="Metal-dependent hydrolases"/>
    <property type="match status" value="1"/>
</dbReference>
<dbReference type="InterPro" id="IPR011059">
    <property type="entry name" value="Metal-dep_hydrolase_composite"/>
</dbReference>
<protein>
    <submittedName>
        <fullName evidence="3">Amidohydrolase</fullName>
    </submittedName>
</protein>
<dbReference type="PROSITE" id="PS51257">
    <property type="entry name" value="PROKAR_LIPOPROTEIN"/>
    <property type="match status" value="1"/>
</dbReference>
<evidence type="ECO:0000256" key="1">
    <source>
        <dbReference type="SAM" id="SignalP"/>
    </source>
</evidence>
<dbReference type="InterPro" id="IPR032466">
    <property type="entry name" value="Metal_Hydrolase"/>
</dbReference>
<reference evidence="3 4" key="1">
    <citation type="submission" date="2019-03" db="EMBL/GenBank/DDBJ databases">
        <title>Draft genome of Gammaproteobacteria bacterium LSUCC0057, a member of the SAR92 clade.</title>
        <authorList>
            <person name="Lanclos V.C."/>
            <person name="Doiron C."/>
            <person name="Henson M.W."/>
            <person name="Thrash J.C."/>
        </authorList>
    </citation>
    <scope>NUCLEOTIDE SEQUENCE [LARGE SCALE GENOMIC DNA]</scope>
    <source>
        <strain evidence="3 4">LSUCC0057</strain>
    </source>
</reference>
<sequence>MTDRYPPLITSILLLLVLASCGQPPPGAGTVIYPAAAVITMAQPENGPARTEAVAVQAGKIIALGTLASLQSELPAAALDERFSSDYIMPGFIEPHLHPYLVGLLLQMEFITPHDWTLGDDFYAGVKTASGYRQRLNDYQASLAAEQWLWSWGYHPLFHGEMSRDYLDSLSATRPIAIFHRSFHEVYLNSAAITALQIDPELDAHPAVDLRRGHFYETGLLAISGSLMTPLMQPHTYHAALDRGRELIRQRGITTVGDGAFGSINLPLEHRLLANSSWNKDGVPFHSYLLLDGTHLLQKHGYEQIDAVLEQAQSTLSGRFFQVQQRQIKLFADGAAYSQLMQMSEGYLDGHSGEWLMAPAELERAMRHFWQRDYQLHIHVNGDAGMQLVLDILTALQAEQPRADHRTTIHHLAYVRPEQMQQLAGLGGMVQANPYYVWALADSYADHGLGPQRAAQMVPAASVVEAGMPLAFHSDFTMAPADPLLLAWAAASRLTASGALVAPQQRISIHQALEAITIDAAYQLRLEHEIGSITPGKRANFTVLARDPYTASVDGNGAQLKDIAVVATLLDGVITTAAGHQSGPGAEHD</sequence>
<dbReference type="SUPFAM" id="SSF51338">
    <property type="entry name" value="Composite domain of metallo-dependent hydrolases"/>
    <property type="match status" value="1"/>
</dbReference>
<dbReference type="SUPFAM" id="SSF51556">
    <property type="entry name" value="Metallo-dependent hydrolases"/>
    <property type="match status" value="1"/>
</dbReference>
<dbReference type="InterPro" id="IPR033932">
    <property type="entry name" value="YtcJ-like"/>
</dbReference>
<comment type="caution">
    <text evidence="3">The sequence shown here is derived from an EMBL/GenBank/DDBJ whole genome shotgun (WGS) entry which is preliminary data.</text>
</comment>
<keyword evidence="3" id="KW-0378">Hydrolase</keyword>
<evidence type="ECO:0000313" key="4">
    <source>
        <dbReference type="Proteomes" id="UP000298133"/>
    </source>
</evidence>
<dbReference type="Proteomes" id="UP000298133">
    <property type="component" value="Unassembled WGS sequence"/>
</dbReference>
<dbReference type="CDD" id="cd01300">
    <property type="entry name" value="YtcJ_like"/>
    <property type="match status" value="1"/>
</dbReference>
<dbReference type="Pfam" id="PF07969">
    <property type="entry name" value="Amidohydro_3"/>
    <property type="match status" value="1"/>
</dbReference>
<name>A0A4Y8UIV6_9GAMM</name>
<dbReference type="GO" id="GO:0016810">
    <property type="term" value="F:hydrolase activity, acting on carbon-nitrogen (but not peptide) bonds"/>
    <property type="evidence" value="ECO:0007669"/>
    <property type="project" value="InterPro"/>
</dbReference>
<dbReference type="Gene3D" id="3.10.310.70">
    <property type="match status" value="1"/>
</dbReference>
<feature type="signal peptide" evidence="1">
    <location>
        <begin position="1"/>
        <end position="22"/>
    </location>
</feature>
<keyword evidence="4" id="KW-1185">Reference proteome</keyword>
<dbReference type="AlphaFoldDB" id="A0A4Y8UIV6"/>
<dbReference type="InterPro" id="IPR013108">
    <property type="entry name" value="Amidohydro_3"/>
</dbReference>